<keyword evidence="2" id="KW-0378">Hydrolase</keyword>
<dbReference type="InterPro" id="IPR005122">
    <property type="entry name" value="Uracil-DNA_glycosylase-like"/>
</dbReference>
<dbReference type="Proteomes" id="UP001182556">
    <property type="component" value="Unassembled WGS sequence"/>
</dbReference>
<dbReference type="SUPFAM" id="SSF52141">
    <property type="entry name" value="Uracil-DNA glycosylase-like"/>
    <property type="match status" value="1"/>
</dbReference>
<dbReference type="CDD" id="cd10028">
    <property type="entry name" value="UDG-F2_TDG_MUG"/>
    <property type="match status" value="1"/>
</dbReference>
<accession>A0AAD9CW43</accession>
<dbReference type="AlphaFoldDB" id="A0AAD9CW43"/>
<dbReference type="Pfam" id="PF03167">
    <property type="entry name" value="UDG"/>
    <property type="match status" value="1"/>
</dbReference>
<feature type="compositionally biased region" description="Basic and acidic residues" evidence="4">
    <location>
        <begin position="355"/>
        <end position="368"/>
    </location>
</feature>
<evidence type="ECO:0000259" key="5">
    <source>
        <dbReference type="Pfam" id="PF03167"/>
    </source>
</evidence>
<gene>
    <name evidence="6" type="ORF">DB88DRAFT_512175</name>
</gene>
<feature type="region of interest" description="Disordered" evidence="4">
    <location>
        <begin position="256"/>
        <end position="276"/>
    </location>
</feature>
<dbReference type="PANTHER" id="PTHR12159:SF9">
    <property type="entry name" value="G_T MISMATCH-SPECIFIC THYMINE DNA GLYCOSYLASE"/>
    <property type="match status" value="1"/>
</dbReference>
<keyword evidence="7" id="KW-1185">Reference proteome</keyword>
<dbReference type="Gene3D" id="3.40.470.10">
    <property type="entry name" value="Uracil-DNA glycosylase-like domain"/>
    <property type="match status" value="1"/>
</dbReference>
<dbReference type="InterPro" id="IPR015637">
    <property type="entry name" value="MUG/TDG"/>
</dbReference>
<evidence type="ECO:0000256" key="4">
    <source>
        <dbReference type="SAM" id="MobiDB-lite"/>
    </source>
</evidence>
<feature type="compositionally biased region" description="Low complexity" evidence="4">
    <location>
        <begin position="24"/>
        <end position="35"/>
    </location>
</feature>
<evidence type="ECO:0000313" key="7">
    <source>
        <dbReference type="Proteomes" id="UP001182556"/>
    </source>
</evidence>
<sequence length="457" mass="49420">MPPTEDQETSAKALAQKLSKYAFTPTSPSPLSSSPKALRPRDAQPVGGNPTNAGPSTLEARTPPVERISRRKRKTPSADVTDPSDASGSSPSSAATTPVKRRPRPFAGPEVYAHLKPVTDHLMPDLKIIFCGINPGMPLHPPSAQLGPTDDTGKMSSTLGHHFAHPTNKFWKSLHQSGITDRLVSPSEDHTMPGVYDFGLTNLCGRPTAEQSELSPLEMKLNVSGLTLKILANRPKVVCFVGKRIWDVYESVVAKSAGPPVSSETAPSLPRESTPALGMALDARVKEERMELGEQSSADSLSVAVDAHPLDPVKLERSDSPLEEADSELSSRDTKPSRACRGKPHEPVETSSSKSDLRPTKAARDKPPPIDWTQPRQFRLPHEKGYTYFWVTPSTSGLERTPFSQQVQIFSHLRAFAEAAKSDTSVPGTYRDIDVQGVIETVEALRASAIAKGKIVA</sequence>
<feature type="compositionally biased region" description="Basic and acidic residues" evidence="4">
    <location>
        <begin position="310"/>
        <end position="320"/>
    </location>
</feature>
<feature type="domain" description="Uracil-DNA glycosylase-like" evidence="5">
    <location>
        <begin position="123"/>
        <end position="251"/>
    </location>
</feature>
<reference evidence="6" key="1">
    <citation type="submission" date="2023-02" db="EMBL/GenBank/DDBJ databases">
        <title>Identification and recombinant expression of a fungal hydrolase from Papiliotrema laurentii that hydrolyzes apple cutin and clears colloidal polyester polyurethane.</title>
        <authorList>
            <consortium name="DOE Joint Genome Institute"/>
            <person name="Roman V.A."/>
            <person name="Bojanowski C."/>
            <person name="Crable B.R."/>
            <person name="Wagner D.N."/>
            <person name="Hung C.S."/>
            <person name="Nadeau L.J."/>
            <person name="Schratz L."/>
            <person name="Haridas S."/>
            <person name="Pangilinan J."/>
            <person name="Lipzen A."/>
            <person name="Na H."/>
            <person name="Yan M."/>
            <person name="Ng V."/>
            <person name="Grigoriev I.V."/>
            <person name="Spatafora J.W."/>
            <person name="Barlow D."/>
            <person name="Biffinger J."/>
            <person name="Kelley-Loughnane N."/>
            <person name="Varaljay V.A."/>
            <person name="Crookes-Goodson W.J."/>
        </authorList>
    </citation>
    <scope>NUCLEOTIDE SEQUENCE</scope>
    <source>
        <strain evidence="6">5307AH</strain>
    </source>
</reference>
<comment type="caution">
    <text evidence="6">The sequence shown here is derived from an EMBL/GenBank/DDBJ whole genome shotgun (WGS) entry which is preliminary data.</text>
</comment>
<keyword evidence="3" id="KW-0234">DNA repair</keyword>
<keyword evidence="1" id="KW-0227">DNA damage</keyword>
<organism evidence="6 7">
    <name type="scientific">Papiliotrema laurentii</name>
    <name type="common">Cryptococcus laurentii</name>
    <dbReference type="NCBI Taxonomy" id="5418"/>
    <lineage>
        <taxon>Eukaryota</taxon>
        <taxon>Fungi</taxon>
        <taxon>Dikarya</taxon>
        <taxon>Basidiomycota</taxon>
        <taxon>Agaricomycotina</taxon>
        <taxon>Tremellomycetes</taxon>
        <taxon>Tremellales</taxon>
        <taxon>Rhynchogastremaceae</taxon>
        <taxon>Papiliotrema</taxon>
    </lineage>
</organism>
<dbReference type="GO" id="GO:0006285">
    <property type="term" value="P:base-excision repair, AP site formation"/>
    <property type="evidence" value="ECO:0007669"/>
    <property type="project" value="InterPro"/>
</dbReference>
<evidence type="ECO:0000256" key="3">
    <source>
        <dbReference type="ARBA" id="ARBA00023204"/>
    </source>
</evidence>
<feature type="region of interest" description="Disordered" evidence="4">
    <location>
        <begin position="1"/>
        <end position="105"/>
    </location>
</feature>
<name>A0AAD9CW43_PAPLA</name>
<protein>
    <submittedName>
        <fullName evidence="6">Uracil-DNA glycosylase-like protein</fullName>
    </submittedName>
</protein>
<proteinExistence type="predicted"/>
<dbReference type="PANTHER" id="PTHR12159">
    <property type="entry name" value="G/T AND G/U MISMATCH-SPECIFIC DNA GLYCOSYLASE"/>
    <property type="match status" value="1"/>
</dbReference>
<dbReference type="InterPro" id="IPR036895">
    <property type="entry name" value="Uracil-DNA_glycosylase-like_sf"/>
</dbReference>
<evidence type="ECO:0000256" key="2">
    <source>
        <dbReference type="ARBA" id="ARBA00022801"/>
    </source>
</evidence>
<feature type="compositionally biased region" description="Low complexity" evidence="4">
    <location>
        <begin position="81"/>
        <end position="98"/>
    </location>
</feature>
<dbReference type="EMBL" id="JAODAN010000008">
    <property type="protein sequence ID" value="KAK1922655.1"/>
    <property type="molecule type" value="Genomic_DNA"/>
</dbReference>
<feature type="region of interest" description="Disordered" evidence="4">
    <location>
        <begin position="310"/>
        <end position="375"/>
    </location>
</feature>
<evidence type="ECO:0000313" key="6">
    <source>
        <dbReference type="EMBL" id="KAK1922655.1"/>
    </source>
</evidence>
<dbReference type="GO" id="GO:0004844">
    <property type="term" value="F:uracil DNA N-glycosylase activity"/>
    <property type="evidence" value="ECO:0007669"/>
    <property type="project" value="TreeGrafter"/>
</dbReference>
<evidence type="ECO:0000256" key="1">
    <source>
        <dbReference type="ARBA" id="ARBA00022763"/>
    </source>
</evidence>
<dbReference type="GO" id="GO:0008263">
    <property type="term" value="F:pyrimidine-specific mismatch base pair DNA N-glycosylase activity"/>
    <property type="evidence" value="ECO:0007669"/>
    <property type="project" value="TreeGrafter"/>
</dbReference>